<comment type="caution">
    <text evidence="1">The sequence shown here is derived from an EMBL/GenBank/DDBJ whole genome shotgun (WGS) entry which is preliminary data.</text>
</comment>
<name>A0A4R7RLX8_9BACT</name>
<dbReference type="AlphaFoldDB" id="A0A4R7RLX8"/>
<accession>A0A4R7RLX8</accession>
<evidence type="ECO:0000313" key="1">
    <source>
        <dbReference type="EMBL" id="TDU63164.1"/>
    </source>
</evidence>
<reference evidence="1 2" key="1">
    <citation type="submission" date="2019-03" db="EMBL/GenBank/DDBJ databases">
        <title>Genomic Encyclopedia of Archaeal and Bacterial Type Strains, Phase II (KMG-II): from individual species to whole genera.</title>
        <authorList>
            <person name="Goeker M."/>
        </authorList>
    </citation>
    <scope>NUCLEOTIDE SEQUENCE [LARGE SCALE GENOMIC DNA]</scope>
    <source>
        <strain evidence="1 2">ATCC 25309</strain>
    </source>
</reference>
<gene>
    <name evidence="1" type="ORF">EI77_04485</name>
</gene>
<evidence type="ECO:0000313" key="2">
    <source>
        <dbReference type="Proteomes" id="UP000295662"/>
    </source>
</evidence>
<sequence>MNTPASFIDSQRIVRSFYTSAGRVRHQPPYRHHHCGKTLPPISQATVCLRCGGVRHPIAGRLVCGTGRAVGRGAARPYHGRLVCGRRRGGYRWASKSGESLRAWILRTRRSGSLPLQGCRCAFGSRTRRSASLPVIKMRAWILRTRRSGSLPWQGRRCALEVGRGAARPYHGRWSVGGGGGGRGGYRWASKSGESLRAWIPRTRRSGSLP</sequence>
<protein>
    <submittedName>
        <fullName evidence="1">Uncharacterized protein</fullName>
    </submittedName>
</protein>
<dbReference type="Proteomes" id="UP000295662">
    <property type="component" value="Unassembled WGS sequence"/>
</dbReference>
<proteinExistence type="predicted"/>
<organism evidence="1 2">
    <name type="scientific">Prosthecobacter fusiformis</name>
    <dbReference type="NCBI Taxonomy" id="48464"/>
    <lineage>
        <taxon>Bacteria</taxon>
        <taxon>Pseudomonadati</taxon>
        <taxon>Verrucomicrobiota</taxon>
        <taxon>Verrucomicrobiia</taxon>
        <taxon>Verrucomicrobiales</taxon>
        <taxon>Verrucomicrobiaceae</taxon>
        <taxon>Prosthecobacter</taxon>
    </lineage>
</organism>
<keyword evidence="2" id="KW-1185">Reference proteome</keyword>
<dbReference type="EMBL" id="SOCA01000015">
    <property type="protein sequence ID" value="TDU63164.1"/>
    <property type="molecule type" value="Genomic_DNA"/>
</dbReference>